<keyword evidence="2" id="KW-0813">Transport</keyword>
<dbReference type="InterPro" id="IPR036942">
    <property type="entry name" value="Beta-barrel_TonB_sf"/>
</dbReference>
<evidence type="ECO:0000256" key="2">
    <source>
        <dbReference type="ARBA" id="ARBA00022448"/>
    </source>
</evidence>
<protein>
    <submittedName>
        <fullName evidence="9">TonB-dependent receptor</fullName>
    </submittedName>
</protein>
<keyword evidence="7" id="KW-0998">Cell outer membrane</keyword>
<dbReference type="GO" id="GO:0015344">
    <property type="term" value="F:siderophore uptake transmembrane transporter activity"/>
    <property type="evidence" value="ECO:0007669"/>
    <property type="project" value="TreeGrafter"/>
</dbReference>
<keyword evidence="9" id="KW-0675">Receptor</keyword>
<dbReference type="GO" id="GO:0044718">
    <property type="term" value="P:siderophore transmembrane transport"/>
    <property type="evidence" value="ECO:0007669"/>
    <property type="project" value="TreeGrafter"/>
</dbReference>
<feature type="signal peptide" evidence="8">
    <location>
        <begin position="1"/>
        <end position="25"/>
    </location>
</feature>
<keyword evidence="3" id="KW-1134">Transmembrane beta strand</keyword>
<evidence type="ECO:0000256" key="7">
    <source>
        <dbReference type="ARBA" id="ARBA00023237"/>
    </source>
</evidence>
<evidence type="ECO:0000256" key="4">
    <source>
        <dbReference type="ARBA" id="ARBA00022692"/>
    </source>
</evidence>
<evidence type="ECO:0000256" key="1">
    <source>
        <dbReference type="ARBA" id="ARBA00004571"/>
    </source>
</evidence>
<evidence type="ECO:0000313" key="9">
    <source>
        <dbReference type="EMBL" id="XDU94284.1"/>
    </source>
</evidence>
<evidence type="ECO:0000256" key="8">
    <source>
        <dbReference type="SAM" id="SignalP"/>
    </source>
</evidence>
<dbReference type="GO" id="GO:0009279">
    <property type="term" value="C:cell outer membrane"/>
    <property type="evidence" value="ECO:0007669"/>
    <property type="project" value="UniProtKB-SubCell"/>
</dbReference>
<keyword evidence="5 8" id="KW-0732">Signal</keyword>
<evidence type="ECO:0000256" key="5">
    <source>
        <dbReference type="ARBA" id="ARBA00022729"/>
    </source>
</evidence>
<dbReference type="PANTHER" id="PTHR30069:SF29">
    <property type="entry name" value="HEMOGLOBIN AND HEMOGLOBIN-HAPTOGLOBIN-BINDING PROTEIN 1-RELATED"/>
    <property type="match status" value="1"/>
</dbReference>
<proteinExistence type="predicted"/>
<dbReference type="AlphaFoldDB" id="A0AB39VYN7"/>
<name>A0AB39VYN7_9FLAO</name>
<sequence length="584" mass="66241">MKLNFQNKITIVLLLVAFQFSFAQKKEDNIGSEVVNVVKPYTPTISDAFKVQETPVLDDEGNAKKETIKYSIFSFPVASTFTPSKGKAEGVDKTKQAHLYNNYATLGFGNYRTLNAELFVNQELGSNDYVGGMFRHLSSQGGISGVELDDRYYDSAIDLTYGANYSDMSWNVDLGYQNQIYNWYGLPTEFGSRLSSSDRAMLIDGINPQHVYNTFSLGSKIDFNEGILDNASLKFNHFTDTFGSAENRFYVKPSLKFNIMDEAIKTNIIVDYVGGSFDKNYQNTNSQVIKYGFTNFGISPTFVMQENDWTLNLGASLFYSLDNEHSNNKFFVYPQINASYKVVGDLMIFYAGAEGNLEQNSYMDFVNQNSFLSPTLNIAPTDKQYDIFAGLKGKITNNVSYNIKGSYVNERNKALFRSNDYNENASNENYAFGNSMQVVYDDMRTLSFTGDLKANFSENVTFGISGTYNSYTNDFQQEAWNLPELKLNSNIDFNITPQWFAGATVFYVGERKDMKFNTNFTVDSTPITLDSYFDVNAHVGYKYNEQLTGFIRANNITNQSYQKWLNYPVQGFQIVVGANYKFDF</sequence>
<dbReference type="EMBL" id="CP165625">
    <property type="protein sequence ID" value="XDU94284.1"/>
    <property type="molecule type" value="Genomic_DNA"/>
</dbReference>
<evidence type="ECO:0000256" key="6">
    <source>
        <dbReference type="ARBA" id="ARBA00023136"/>
    </source>
</evidence>
<keyword evidence="6" id="KW-0472">Membrane</keyword>
<dbReference type="SUPFAM" id="SSF56935">
    <property type="entry name" value="Porins"/>
    <property type="match status" value="1"/>
</dbReference>
<organism evidence="9">
    <name type="scientific">Flavobacterium sp. WC2409</name>
    <dbReference type="NCBI Taxonomy" id="3234139"/>
    <lineage>
        <taxon>Bacteria</taxon>
        <taxon>Pseudomonadati</taxon>
        <taxon>Bacteroidota</taxon>
        <taxon>Flavobacteriia</taxon>
        <taxon>Flavobacteriales</taxon>
        <taxon>Flavobacteriaceae</taxon>
        <taxon>Flavobacterium</taxon>
    </lineage>
</organism>
<dbReference type="PANTHER" id="PTHR30069">
    <property type="entry name" value="TONB-DEPENDENT OUTER MEMBRANE RECEPTOR"/>
    <property type="match status" value="1"/>
</dbReference>
<dbReference type="Gene3D" id="2.40.170.20">
    <property type="entry name" value="TonB-dependent receptor, beta-barrel domain"/>
    <property type="match status" value="1"/>
</dbReference>
<dbReference type="RefSeq" id="WP_369752380.1">
    <property type="nucleotide sequence ID" value="NZ_CP165625.1"/>
</dbReference>
<keyword evidence="4" id="KW-0812">Transmembrane</keyword>
<accession>A0AB39VYN7</accession>
<gene>
    <name evidence="9" type="ORF">AB3G34_10285</name>
</gene>
<evidence type="ECO:0000256" key="3">
    <source>
        <dbReference type="ARBA" id="ARBA00022452"/>
    </source>
</evidence>
<reference evidence="9" key="1">
    <citation type="submission" date="2024-07" db="EMBL/GenBank/DDBJ databases">
        <authorList>
            <person name="Biller S.J."/>
        </authorList>
    </citation>
    <scope>NUCLEOTIDE SEQUENCE</scope>
    <source>
        <strain evidence="9">WC2409</strain>
    </source>
</reference>
<comment type="subcellular location">
    <subcellularLocation>
        <location evidence="1">Cell outer membrane</location>
        <topology evidence="1">Multi-pass membrane protein</topology>
    </subcellularLocation>
</comment>
<dbReference type="InterPro" id="IPR039426">
    <property type="entry name" value="TonB-dep_rcpt-like"/>
</dbReference>
<feature type="chain" id="PRO_5044197910" evidence="8">
    <location>
        <begin position="26"/>
        <end position="584"/>
    </location>
</feature>